<dbReference type="AlphaFoldDB" id="K9XN65"/>
<dbReference type="OrthoDB" id="513549at2"/>
<protein>
    <recommendedName>
        <fullName evidence="2">Circadian clock oscillator protein KaiA</fullName>
    </recommendedName>
</protein>
<dbReference type="EMBL" id="CP003653">
    <property type="protein sequence ID" value="AFZ33973.1"/>
    <property type="molecule type" value="Genomic_DNA"/>
</dbReference>
<dbReference type="KEGG" id="scs:Sta7437_0362"/>
<dbReference type="SMART" id="SM01247">
    <property type="entry name" value="KaiA"/>
    <property type="match status" value="1"/>
</dbReference>
<proteinExistence type="predicted"/>
<dbReference type="InterPro" id="IPR020844">
    <property type="entry name" value="Circadian_clock_KaiA_N"/>
</dbReference>
<dbReference type="InterPro" id="IPR017944">
    <property type="entry name" value="KaiA/RbsU_helical_domain_sf"/>
</dbReference>
<keyword evidence="1" id="KW-0090">Biological rhythms</keyword>
<dbReference type="Gene3D" id="1.10.1240.30">
    <property type="entry name" value="KaiA/RbsU domain"/>
    <property type="match status" value="1"/>
</dbReference>
<dbReference type="HOGENOM" id="CLU_911234_0_0_3"/>
<evidence type="ECO:0000313" key="5">
    <source>
        <dbReference type="EMBL" id="AFZ33973.1"/>
    </source>
</evidence>
<dbReference type="Proteomes" id="UP000010473">
    <property type="component" value="Chromosome"/>
</dbReference>
<dbReference type="SUPFAM" id="SSF101215">
    <property type="entry name" value="KaiA/RbsU domain"/>
    <property type="match status" value="1"/>
</dbReference>
<name>K9XN65_STAC7</name>
<feature type="domain" description="KaiA N-terminal" evidence="3">
    <location>
        <begin position="15"/>
        <end position="192"/>
    </location>
</feature>
<dbReference type="RefSeq" id="WP_015191646.1">
    <property type="nucleotide sequence ID" value="NC_019748.1"/>
</dbReference>
<dbReference type="STRING" id="111780.Sta7437_0362"/>
<organism evidence="5 6">
    <name type="scientific">Stanieria cyanosphaera (strain ATCC 29371 / PCC 7437)</name>
    <dbReference type="NCBI Taxonomy" id="111780"/>
    <lineage>
        <taxon>Bacteria</taxon>
        <taxon>Bacillati</taxon>
        <taxon>Cyanobacteriota</taxon>
        <taxon>Cyanophyceae</taxon>
        <taxon>Pleurocapsales</taxon>
        <taxon>Dermocarpellaceae</taxon>
        <taxon>Stanieria</taxon>
    </lineage>
</organism>
<dbReference type="GO" id="GO:0007623">
    <property type="term" value="P:circadian rhythm"/>
    <property type="evidence" value="ECO:0007669"/>
    <property type="project" value="InterPro"/>
</dbReference>
<evidence type="ECO:0000256" key="1">
    <source>
        <dbReference type="ARBA" id="ARBA00023108"/>
    </source>
</evidence>
<dbReference type="Gene3D" id="3.40.50.2300">
    <property type="match status" value="1"/>
</dbReference>
<evidence type="ECO:0000259" key="4">
    <source>
        <dbReference type="PROSITE" id="PS51431"/>
    </source>
</evidence>
<dbReference type="PATRIC" id="fig|111780.3.peg.372"/>
<evidence type="ECO:0000259" key="3">
    <source>
        <dbReference type="PROSITE" id="PS51430"/>
    </source>
</evidence>
<evidence type="ECO:0000313" key="6">
    <source>
        <dbReference type="Proteomes" id="UP000010473"/>
    </source>
</evidence>
<dbReference type="SUPFAM" id="SSF52172">
    <property type="entry name" value="CheY-like"/>
    <property type="match status" value="1"/>
</dbReference>
<dbReference type="Pfam" id="PF07688">
    <property type="entry name" value="KaiA"/>
    <property type="match status" value="1"/>
</dbReference>
<evidence type="ECO:0000256" key="2">
    <source>
        <dbReference type="ARBA" id="ARBA00034852"/>
    </source>
</evidence>
<reference evidence="6" key="1">
    <citation type="journal article" date="2013" name="Proc. Natl. Acad. Sci. U.S.A.">
        <title>Improving the coverage of the cyanobacterial phylum using diversity-driven genome sequencing.</title>
        <authorList>
            <person name="Shih P.M."/>
            <person name="Wu D."/>
            <person name="Latifi A."/>
            <person name="Axen S.D."/>
            <person name="Fewer D.P."/>
            <person name="Talla E."/>
            <person name="Calteau A."/>
            <person name="Cai F."/>
            <person name="Tandeau de Marsac N."/>
            <person name="Rippka R."/>
            <person name="Herdman M."/>
            <person name="Sivonen K."/>
            <person name="Coursin T."/>
            <person name="Laurent T."/>
            <person name="Goodwin L."/>
            <person name="Nolan M."/>
            <person name="Davenport K.W."/>
            <person name="Han C.S."/>
            <person name="Rubin E.M."/>
            <person name="Eisen J.A."/>
            <person name="Woyke T."/>
            <person name="Gugger M."/>
            <person name="Kerfeld C.A."/>
        </authorList>
    </citation>
    <scope>NUCLEOTIDE SEQUENCE [LARGE SCALE GENOMIC DNA]</scope>
    <source>
        <strain evidence="6">ATCC 29371 / PCC 7437</strain>
    </source>
</reference>
<dbReference type="PROSITE" id="PS51430">
    <property type="entry name" value="KAIA_N"/>
    <property type="match status" value="1"/>
</dbReference>
<accession>K9XN65</accession>
<dbReference type="InterPro" id="IPR011006">
    <property type="entry name" value="CheY-like_superfamily"/>
</dbReference>
<dbReference type="Pfam" id="PF21714">
    <property type="entry name" value="KaiA_N"/>
    <property type="match status" value="1"/>
</dbReference>
<dbReference type="eggNOG" id="ENOG502Z8HQ">
    <property type="taxonomic scope" value="Bacteria"/>
</dbReference>
<dbReference type="InterPro" id="IPR011648">
    <property type="entry name" value="Circadian_clock_KaiA"/>
</dbReference>
<keyword evidence="6" id="KW-1185">Reference proteome</keyword>
<gene>
    <name evidence="5" type="ordered locus">Sta7437_0362</name>
</gene>
<dbReference type="PROSITE" id="PS51431">
    <property type="entry name" value="KAIA_C"/>
    <property type="match status" value="1"/>
</dbReference>
<dbReference type="InterPro" id="IPR020856">
    <property type="entry name" value="Circadian_clock_protein_KaiA_C"/>
</dbReference>
<feature type="domain" description="KaiA C-terminal" evidence="4">
    <location>
        <begin position="202"/>
        <end position="310"/>
    </location>
</feature>
<sequence length="322" mass="37779">MSNQQHYPDSSKYSASERLFLCLFPSNRQLASSLSDFLSRDRYKLKLIELASDLQEFIEQHKEQIDCLIFIKDSSFEPILTQLVQQGILLPIVIIDSTKIANHNEHDSFVSSFSEGFNCLKNKIYHNAEVCLANNQVEQIASVINIAITKFLNLAPNCILEKSASETQLTQNYQSFLLLQQRRLAEKLKERLGYLGIYYKRNSQDFYRNLSQAKKQELFRQLSSEYRQIILSYFNEEQDINKLIDQFVNQAFFADLSVSQILEMHMELMDEFAQQLKLEGRNEEILLDYRLALIDIIAHLCEMYRRSIPREDLPLDLFFRLD</sequence>